<sequence length="556" mass="57549">MAVLVVLTGSWGVYRALTQTRCGQRITVSVAATSEIAPAIRATTAEASDAELRLADKCVSVDVVAADSADVAAAVASHHQSSLGGLGKASGKTKVPDVWIPDSSMWLSRLRSGGPGWVPDDAPSVASSPVVLALPEPVAKTLGWPNKRFTWNDLFPRLTSDTRLRTGIVEPSRDAAGLSGLLALAGTGDVAAGSTGRQTTIGALRSLATGRATLREELVSRFPPSIDVTTLAKSLSAAPLTEQTVITYNARQPVAPLAALYVDPAPVPLDYPFAVMPGTSVDKATAAGAVLGLLAGDAYRNRLAAVGLRGDDGGIGAGFAAPKGAPTLTAPVTVAPDPGRVDTVLATWSAVTSPGRMLAVIDVSGSMLQPVPTAGGATREQVTVEAAQRGLALFDDNWAAGLWIFSTQLAGDADFQQLVPVGPLADQRRQLLNALGGITPKRDGGTGLYDTTLAAYRAVKAGWDPSRVNSVVIMTDGKNDDEVGLSLNQLLEELKKAVDPARPIEIIAIGIGNDVSEVELRRITDTTGGGTFIAPDPGKIGDIFLKAIALRTSVKR</sequence>
<organism evidence="2 3">
    <name type="scientific">Planosporangium flavigriseum</name>
    <dbReference type="NCBI Taxonomy" id="373681"/>
    <lineage>
        <taxon>Bacteria</taxon>
        <taxon>Bacillati</taxon>
        <taxon>Actinomycetota</taxon>
        <taxon>Actinomycetes</taxon>
        <taxon>Micromonosporales</taxon>
        <taxon>Micromonosporaceae</taxon>
        <taxon>Planosporangium</taxon>
    </lineage>
</organism>
<dbReference type="EMBL" id="BONU01000028">
    <property type="protein sequence ID" value="GIG75233.1"/>
    <property type="molecule type" value="Genomic_DNA"/>
</dbReference>
<dbReference type="Pfam" id="PF00092">
    <property type="entry name" value="VWA"/>
    <property type="match status" value="1"/>
</dbReference>
<accession>A0A8J3LL82</accession>
<feature type="domain" description="VWFA" evidence="1">
    <location>
        <begin position="356"/>
        <end position="548"/>
    </location>
</feature>
<comment type="caution">
    <text evidence="2">The sequence shown here is derived from an EMBL/GenBank/DDBJ whole genome shotgun (WGS) entry which is preliminary data.</text>
</comment>
<dbReference type="Pfam" id="PF13531">
    <property type="entry name" value="SBP_bac_11"/>
    <property type="match status" value="1"/>
</dbReference>
<evidence type="ECO:0000313" key="2">
    <source>
        <dbReference type="EMBL" id="GIG75233.1"/>
    </source>
</evidence>
<dbReference type="SMART" id="SM00327">
    <property type="entry name" value="VWA"/>
    <property type="match status" value="1"/>
</dbReference>
<evidence type="ECO:0000313" key="3">
    <source>
        <dbReference type="Proteomes" id="UP000653674"/>
    </source>
</evidence>
<proteinExistence type="predicted"/>
<dbReference type="SUPFAM" id="SSF53300">
    <property type="entry name" value="vWA-like"/>
    <property type="match status" value="1"/>
</dbReference>
<reference evidence="2" key="1">
    <citation type="submission" date="2021-01" db="EMBL/GenBank/DDBJ databases">
        <title>Whole genome shotgun sequence of Planosporangium flavigriseum NBRC 105377.</title>
        <authorList>
            <person name="Komaki H."/>
            <person name="Tamura T."/>
        </authorList>
    </citation>
    <scope>NUCLEOTIDE SEQUENCE</scope>
    <source>
        <strain evidence="2">NBRC 105377</strain>
    </source>
</reference>
<protein>
    <recommendedName>
        <fullName evidence="1">VWFA domain-containing protein</fullName>
    </recommendedName>
</protein>
<dbReference type="Proteomes" id="UP000653674">
    <property type="component" value="Unassembled WGS sequence"/>
</dbReference>
<dbReference type="Gene3D" id="3.40.50.410">
    <property type="entry name" value="von Willebrand factor, type A domain"/>
    <property type="match status" value="1"/>
</dbReference>
<dbReference type="InterPro" id="IPR036465">
    <property type="entry name" value="vWFA_dom_sf"/>
</dbReference>
<keyword evidence="3" id="KW-1185">Reference proteome</keyword>
<evidence type="ECO:0000259" key="1">
    <source>
        <dbReference type="PROSITE" id="PS50234"/>
    </source>
</evidence>
<gene>
    <name evidence="2" type="ORF">Pfl04_36370</name>
</gene>
<name>A0A8J3LL82_9ACTN</name>
<dbReference type="AlphaFoldDB" id="A0A8J3LL82"/>
<dbReference type="PROSITE" id="PS50234">
    <property type="entry name" value="VWFA"/>
    <property type="match status" value="1"/>
</dbReference>
<dbReference type="InterPro" id="IPR002035">
    <property type="entry name" value="VWF_A"/>
</dbReference>